<feature type="region of interest" description="Disordered" evidence="4">
    <location>
        <begin position="246"/>
        <end position="267"/>
    </location>
</feature>
<proteinExistence type="predicted"/>
<organism evidence="6 7">
    <name type="scientific">Ralstonia flaminis</name>
    <dbReference type="NCBI Taxonomy" id="3058597"/>
    <lineage>
        <taxon>Bacteria</taxon>
        <taxon>Pseudomonadati</taxon>
        <taxon>Pseudomonadota</taxon>
        <taxon>Betaproteobacteria</taxon>
        <taxon>Burkholderiales</taxon>
        <taxon>Burkholderiaceae</taxon>
        <taxon>Ralstonia</taxon>
    </lineage>
</organism>
<gene>
    <name evidence="6" type="ORF">LMG18101_00799</name>
</gene>
<dbReference type="Gene3D" id="1.10.10.60">
    <property type="entry name" value="Homeodomain-like"/>
    <property type="match status" value="1"/>
</dbReference>
<dbReference type="Pfam" id="PF12833">
    <property type="entry name" value="HTH_18"/>
    <property type="match status" value="1"/>
</dbReference>
<sequence length="267" mass="30047">MQTHTARPHPALRPYIDRYWSWEATRGEIVALPRLLPGTGAELFLHHGQPFHHEDGAALPAAHMLCVRLQPYALAPAQGIGFTAIRIRAGRWGALARESISRLLDAQAPIDALWGREVLDWHEQVAQAHDFSQRVALIDAFLLARLAPAHADAHVSAAVARLYAAPHDTTIDGLAAQLHLGRRQLERRFLAAEGVSPVAFRRLARFQRTVRALHLEPQSPLLDTALLHGYFDQPQFNREFRRLTGQSPSRYRQDTQTKTHFYKTSLA</sequence>
<keyword evidence="3" id="KW-0804">Transcription</keyword>
<protein>
    <recommendedName>
        <fullName evidence="5">HTH araC/xylS-type domain-containing protein</fullName>
    </recommendedName>
</protein>
<dbReference type="PROSITE" id="PS01124">
    <property type="entry name" value="HTH_ARAC_FAMILY_2"/>
    <property type="match status" value="1"/>
</dbReference>
<evidence type="ECO:0000256" key="2">
    <source>
        <dbReference type="ARBA" id="ARBA00023125"/>
    </source>
</evidence>
<evidence type="ECO:0000259" key="5">
    <source>
        <dbReference type="PROSITE" id="PS01124"/>
    </source>
</evidence>
<dbReference type="PANTHER" id="PTHR46796">
    <property type="entry name" value="HTH-TYPE TRANSCRIPTIONAL ACTIVATOR RHAS-RELATED"/>
    <property type="match status" value="1"/>
</dbReference>
<dbReference type="InterPro" id="IPR009057">
    <property type="entry name" value="Homeodomain-like_sf"/>
</dbReference>
<name>A0ABN9JFH6_9RALS</name>
<dbReference type="EMBL" id="CATZLL010000002">
    <property type="protein sequence ID" value="CAJ0810167.1"/>
    <property type="molecule type" value="Genomic_DNA"/>
</dbReference>
<evidence type="ECO:0000313" key="7">
    <source>
        <dbReference type="Proteomes" id="UP001189757"/>
    </source>
</evidence>
<feature type="domain" description="HTH araC/xylS-type" evidence="5">
    <location>
        <begin position="153"/>
        <end position="254"/>
    </location>
</feature>
<keyword evidence="1" id="KW-0805">Transcription regulation</keyword>
<dbReference type="InterPro" id="IPR050204">
    <property type="entry name" value="AraC_XylS_family_regulators"/>
</dbReference>
<keyword evidence="2" id="KW-0238">DNA-binding</keyword>
<dbReference type="Proteomes" id="UP001189757">
    <property type="component" value="Unassembled WGS sequence"/>
</dbReference>
<comment type="caution">
    <text evidence="6">The sequence shown here is derived from an EMBL/GenBank/DDBJ whole genome shotgun (WGS) entry which is preliminary data.</text>
</comment>
<dbReference type="SUPFAM" id="SSF46689">
    <property type="entry name" value="Homeodomain-like"/>
    <property type="match status" value="1"/>
</dbReference>
<reference evidence="6 7" key="1">
    <citation type="submission" date="2023-07" db="EMBL/GenBank/DDBJ databases">
        <authorList>
            <person name="Peeters C."/>
        </authorList>
    </citation>
    <scope>NUCLEOTIDE SEQUENCE [LARGE SCALE GENOMIC DNA]</scope>
    <source>
        <strain evidence="6 7">LMG 18101</strain>
    </source>
</reference>
<dbReference type="InterPro" id="IPR018060">
    <property type="entry name" value="HTH_AraC"/>
</dbReference>
<accession>A0ABN9JFH6</accession>
<evidence type="ECO:0000313" key="6">
    <source>
        <dbReference type="EMBL" id="CAJ0810167.1"/>
    </source>
</evidence>
<evidence type="ECO:0000256" key="4">
    <source>
        <dbReference type="SAM" id="MobiDB-lite"/>
    </source>
</evidence>
<keyword evidence="7" id="KW-1185">Reference proteome</keyword>
<dbReference type="SMART" id="SM00342">
    <property type="entry name" value="HTH_ARAC"/>
    <property type="match status" value="1"/>
</dbReference>
<dbReference type="RefSeq" id="WP_316680219.1">
    <property type="nucleotide sequence ID" value="NZ_CATZLL010000002.1"/>
</dbReference>
<evidence type="ECO:0000256" key="3">
    <source>
        <dbReference type="ARBA" id="ARBA00023163"/>
    </source>
</evidence>
<evidence type="ECO:0000256" key="1">
    <source>
        <dbReference type="ARBA" id="ARBA00023015"/>
    </source>
</evidence>